<accession>A0A5N7IQA9</accession>
<evidence type="ECO:0008006" key="3">
    <source>
        <dbReference type="Google" id="ProtNLM"/>
    </source>
</evidence>
<protein>
    <recommendedName>
        <fullName evidence="3">Phage head-tail adapter protein</fullName>
    </recommendedName>
</protein>
<dbReference type="RefSeq" id="WP_152752660.1">
    <property type="nucleotide sequence ID" value="NZ_JAHLDQ010000006.1"/>
</dbReference>
<dbReference type="Proteomes" id="UP000342249">
    <property type="component" value="Unassembled WGS sequence"/>
</dbReference>
<reference evidence="1 2" key="1">
    <citation type="journal article" date="2019" name="Lett. Appl. Microbiol.">
        <title>A case of 'blown pack' spoilage of vacuum-packaged pork likely associated with Clostridium estertheticum in Canada.</title>
        <authorList>
            <person name="Zhang P."/>
            <person name="Ward P."/>
            <person name="McMullen L.M."/>
            <person name="Yang X."/>
        </authorList>
    </citation>
    <scope>NUCLEOTIDE SEQUENCE [LARGE SCALE GENOMIC DNA]</scope>
    <source>
        <strain evidence="1 2">MA19</strain>
    </source>
</reference>
<gene>
    <name evidence="1" type="ORF">E4V82_13415</name>
</gene>
<dbReference type="AlphaFoldDB" id="A0A5N7IQA9"/>
<organism evidence="1 2">
    <name type="scientific">Clostridium estertheticum</name>
    <dbReference type="NCBI Taxonomy" id="238834"/>
    <lineage>
        <taxon>Bacteria</taxon>
        <taxon>Bacillati</taxon>
        <taxon>Bacillota</taxon>
        <taxon>Clostridia</taxon>
        <taxon>Eubacteriales</taxon>
        <taxon>Clostridiaceae</taxon>
        <taxon>Clostridium</taxon>
    </lineage>
</organism>
<sequence>MAGINRAKISEKLYKQLDKKGLLKEIKILRIGKNAYKEKQNDIYVCTVKGFYYRKETRINISATESATLNSNYSERVLVIYNEESKKIKQDDYFTLAETKYKIIDTGNAENIIYDMQLDRS</sequence>
<dbReference type="EMBL" id="SPSF01000032">
    <property type="protein sequence ID" value="MPQ63105.1"/>
    <property type="molecule type" value="Genomic_DNA"/>
</dbReference>
<evidence type="ECO:0000313" key="1">
    <source>
        <dbReference type="EMBL" id="MPQ63105.1"/>
    </source>
</evidence>
<comment type="caution">
    <text evidence="1">The sequence shown here is derived from an EMBL/GenBank/DDBJ whole genome shotgun (WGS) entry which is preliminary data.</text>
</comment>
<proteinExistence type="predicted"/>
<evidence type="ECO:0000313" key="2">
    <source>
        <dbReference type="Proteomes" id="UP000342249"/>
    </source>
</evidence>
<name>A0A5N7IQA9_9CLOT</name>